<comment type="caution">
    <text evidence="7">The sequence shown here is derived from an EMBL/GenBank/DDBJ whole genome shotgun (WGS) entry which is preliminary data.</text>
</comment>
<evidence type="ECO:0000256" key="3">
    <source>
        <dbReference type="ARBA" id="ARBA00022989"/>
    </source>
</evidence>
<keyword evidence="4 5" id="KW-0472">Membrane</keyword>
<dbReference type="SUPFAM" id="SSF50182">
    <property type="entry name" value="Sm-like ribonucleoproteins"/>
    <property type="match status" value="1"/>
</dbReference>
<dbReference type="InterPro" id="IPR045275">
    <property type="entry name" value="MscS_archaea/bacteria_type"/>
</dbReference>
<evidence type="ECO:0000313" key="8">
    <source>
        <dbReference type="Proteomes" id="UP000005938"/>
    </source>
</evidence>
<reference evidence="7 8" key="1">
    <citation type="journal article" date="2012" name="J. Bacteriol.">
        <title>Genome Sequence of the Halotolerant Bacterium Imtechella halotolerans K1T.</title>
        <authorList>
            <person name="Kumar S."/>
            <person name="Vikram S."/>
            <person name="Subramanian S."/>
            <person name="Raghava G.P."/>
            <person name="Pinnaka A.K."/>
        </authorList>
    </citation>
    <scope>NUCLEOTIDE SEQUENCE [LARGE SCALE GENOMIC DNA]</scope>
    <source>
        <strain evidence="7 8">K1</strain>
    </source>
</reference>
<dbReference type="STRING" id="946077.W5A_06925"/>
<accession>I0WFW7</accession>
<dbReference type="PANTHER" id="PTHR30221:SF8">
    <property type="entry name" value="SMALL-CONDUCTANCE MECHANOSENSITIVE CHANNEL"/>
    <property type="match status" value="1"/>
</dbReference>
<keyword evidence="2 5" id="KW-0812">Transmembrane</keyword>
<keyword evidence="3 5" id="KW-1133">Transmembrane helix</keyword>
<comment type="subcellular location">
    <subcellularLocation>
        <location evidence="1">Membrane</location>
    </subcellularLocation>
</comment>
<feature type="transmembrane region" description="Helical" evidence="5">
    <location>
        <begin position="76"/>
        <end position="104"/>
    </location>
</feature>
<evidence type="ECO:0000256" key="2">
    <source>
        <dbReference type="ARBA" id="ARBA00022692"/>
    </source>
</evidence>
<dbReference type="Pfam" id="PF00924">
    <property type="entry name" value="MS_channel_2nd"/>
    <property type="match status" value="1"/>
</dbReference>
<dbReference type="OrthoDB" id="5705501at2"/>
<dbReference type="eggNOG" id="COG0668">
    <property type="taxonomic scope" value="Bacteria"/>
</dbReference>
<dbReference type="InterPro" id="IPR023408">
    <property type="entry name" value="MscS_beta-dom_sf"/>
</dbReference>
<dbReference type="GO" id="GO:0008381">
    <property type="term" value="F:mechanosensitive monoatomic ion channel activity"/>
    <property type="evidence" value="ECO:0007669"/>
    <property type="project" value="InterPro"/>
</dbReference>
<dbReference type="RefSeq" id="WP_008238796.1">
    <property type="nucleotide sequence ID" value="NZ_AJJU01000006.1"/>
</dbReference>
<dbReference type="InterPro" id="IPR010920">
    <property type="entry name" value="LSM_dom_sf"/>
</dbReference>
<dbReference type="AlphaFoldDB" id="I0WFW7"/>
<evidence type="ECO:0000256" key="4">
    <source>
        <dbReference type="ARBA" id="ARBA00023136"/>
    </source>
</evidence>
<dbReference type="PANTHER" id="PTHR30221">
    <property type="entry name" value="SMALL-CONDUCTANCE MECHANOSENSITIVE CHANNEL"/>
    <property type="match status" value="1"/>
</dbReference>
<feature type="transmembrane region" description="Helical" evidence="5">
    <location>
        <begin position="6"/>
        <end position="25"/>
    </location>
</feature>
<sequence length="169" mass="19123">MVDIYQTLAIIAILLFLKVILHKIIKRVAQLSDIDKMRTKLIIKYINGTLIMLGTIAISFTWGADFKELGLFLSSAFAIIGVALFAQWSILSNITAGVVLFFSFPFKIGDRIRIQDKDFPTEALIEDIKAFHIHLRTDDGELITYPNNLLLQKGVSLISKRNEDDEKSH</sequence>
<dbReference type="Proteomes" id="UP000005938">
    <property type="component" value="Unassembled WGS sequence"/>
</dbReference>
<gene>
    <name evidence="7" type="ORF">W5A_06925</name>
</gene>
<dbReference type="InterPro" id="IPR006685">
    <property type="entry name" value="MscS_channel_2nd"/>
</dbReference>
<dbReference type="PATRIC" id="fig|946077.3.peg.1402"/>
<dbReference type="Gene3D" id="1.10.287.1260">
    <property type="match status" value="1"/>
</dbReference>
<name>I0WFW7_9FLAO</name>
<dbReference type="EMBL" id="AJJU01000006">
    <property type="protein sequence ID" value="EID75283.1"/>
    <property type="molecule type" value="Genomic_DNA"/>
</dbReference>
<feature type="transmembrane region" description="Helical" evidence="5">
    <location>
        <begin position="45"/>
        <end position="64"/>
    </location>
</feature>
<evidence type="ECO:0000313" key="7">
    <source>
        <dbReference type="EMBL" id="EID75283.1"/>
    </source>
</evidence>
<dbReference type="Gene3D" id="2.30.30.60">
    <property type="match status" value="1"/>
</dbReference>
<protein>
    <submittedName>
        <fullName evidence="7">Small-conductance mechanosensitive channel</fullName>
    </submittedName>
</protein>
<evidence type="ECO:0000256" key="1">
    <source>
        <dbReference type="ARBA" id="ARBA00004370"/>
    </source>
</evidence>
<keyword evidence="8" id="KW-1185">Reference proteome</keyword>
<proteinExistence type="predicted"/>
<organism evidence="7 8">
    <name type="scientific">Imtechella halotolerans K1</name>
    <dbReference type="NCBI Taxonomy" id="946077"/>
    <lineage>
        <taxon>Bacteria</taxon>
        <taxon>Pseudomonadati</taxon>
        <taxon>Bacteroidota</taxon>
        <taxon>Flavobacteriia</taxon>
        <taxon>Flavobacteriales</taxon>
        <taxon>Flavobacteriaceae</taxon>
        <taxon>Imtechella</taxon>
    </lineage>
</organism>
<evidence type="ECO:0000259" key="6">
    <source>
        <dbReference type="Pfam" id="PF00924"/>
    </source>
</evidence>
<dbReference type="GO" id="GO:0016020">
    <property type="term" value="C:membrane"/>
    <property type="evidence" value="ECO:0007669"/>
    <property type="project" value="UniProtKB-SubCell"/>
</dbReference>
<feature type="domain" description="Mechanosensitive ion channel MscS" evidence="6">
    <location>
        <begin position="90"/>
        <end position="153"/>
    </location>
</feature>
<evidence type="ECO:0000256" key="5">
    <source>
        <dbReference type="SAM" id="Phobius"/>
    </source>
</evidence>